<comment type="catalytic activity">
    <reaction evidence="16">
        <text>L-tyrosyl-[protein] + ATP = O-phospho-L-tyrosyl-[protein] + ADP + H(+)</text>
        <dbReference type="Rhea" id="RHEA:10596"/>
        <dbReference type="Rhea" id="RHEA-COMP:10136"/>
        <dbReference type="Rhea" id="RHEA-COMP:20101"/>
        <dbReference type="ChEBI" id="CHEBI:15378"/>
        <dbReference type="ChEBI" id="CHEBI:30616"/>
        <dbReference type="ChEBI" id="CHEBI:46858"/>
        <dbReference type="ChEBI" id="CHEBI:61978"/>
        <dbReference type="ChEBI" id="CHEBI:456216"/>
        <dbReference type="EC" id="2.7.10.2"/>
    </reaction>
</comment>
<evidence type="ECO:0000313" key="22">
    <source>
        <dbReference type="Proteomes" id="UP000588586"/>
    </source>
</evidence>
<evidence type="ECO:0000256" key="1">
    <source>
        <dbReference type="ARBA" id="ARBA00004429"/>
    </source>
</evidence>
<comment type="similarity">
    <text evidence="4">Belongs to the etk/wzc family.</text>
</comment>
<dbReference type="InterPro" id="IPR050445">
    <property type="entry name" value="Bact_polysacc_biosynth/exp"/>
</dbReference>
<evidence type="ECO:0000256" key="9">
    <source>
        <dbReference type="ARBA" id="ARBA00022692"/>
    </source>
</evidence>
<comment type="caution">
    <text evidence="21">The sequence shown here is derived from an EMBL/GenBank/DDBJ whole genome shotgun (WGS) entry which is preliminary data.</text>
</comment>
<dbReference type="RefSeq" id="WP_171243745.1">
    <property type="nucleotide sequence ID" value="NZ_JABEPQ010000002.1"/>
</dbReference>
<feature type="domain" description="Polysaccharide chain length determinant N-terminal" evidence="19">
    <location>
        <begin position="4"/>
        <end position="88"/>
    </location>
</feature>
<accession>A0A849HAC5</accession>
<evidence type="ECO:0000256" key="11">
    <source>
        <dbReference type="ARBA" id="ARBA00022777"/>
    </source>
</evidence>
<feature type="transmembrane region" description="Helical" evidence="18">
    <location>
        <begin position="177"/>
        <end position="194"/>
    </location>
</feature>
<proteinExistence type="inferred from homology"/>
<gene>
    <name evidence="21" type="ORF">HJG52_11740</name>
</gene>
<dbReference type="InterPro" id="IPR027417">
    <property type="entry name" value="P-loop_NTPase"/>
</dbReference>
<feature type="domain" description="AAA" evidence="20">
    <location>
        <begin position="270"/>
        <end position="389"/>
    </location>
</feature>
<evidence type="ECO:0000256" key="13">
    <source>
        <dbReference type="ARBA" id="ARBA00022989"/>
    </source>
</evidence>
<evidence type="ECO:0000256" key="8">
    <source>
        <dbReference type="ARBA" id="ARBA00022679"/>
    </source>
</evidence>
<keyword evidence="22" id="KW-1185">Reference proteome</keyword>
<dbReference type="InterPro" id="IPR005702">
    <property type="entry name" value="Wzc-like_C"/>
</dbReference>
<reference evidence="21 22" key="1">
    <citation type="submission" date="2020-04" db="EMBL/GenBank/DDBJ databases">
        <title>Knoellia sp. isolate from air conditioner.</title>
        <authorList>
            <person name="Chea S."/>
            <person name="Kim D.-U."/>
        </authorList>
    </citation>
    <scope>NUCLEOTIDE SEQUENCE [LARGE SCALE GENOMIC DNA]</scope>
    <source>
        <strain evidence="21 22">DB2414S</strain>
    </source>
</reference>
<keyword evidence="14 18" id="KW-0472">Membrane</keyword>
<evidence type="ECO:0000256" key="15">
    <source>
        <dbReference type="ARBA" id="ARBA00023137"/>
    </source>
</evidence>
<keyword evidence="7" id="KW-0997">Cell inner membrane</keyword>
<keyword evidence="11 21" id="KW-0418">Kinase</keyword>
<dbReference type="CDD" id="cd05387">
    <property type="entry name" value="BY-kinase"/>
    <property type="match status" value="1"/>
</dbReference>
<dbReference type="Pfam" id="PF02706">
    <property type="entry name" value="Wzz"/>
    <property type="match status" value="1"/>
</dbReference>
<name>A0A849HAC5_9MICO</name>
<dbReference type="NCBIfam" id="TIGR01007">
    <property type="entry name" value="eps_fam"/>
    <property type="match status" value="1"/>
</dbReference>
<evidence type="ECO:0000256" key="12">
    <source>
        <dbReference type="ARBA" id="ARBA00022840"/>
    </source>
</evidence>
<keyword evidence="12" id="KW-0067">ATP-binding</keyword>
<evidence type="ECO:0000256" key="18">
    <source>
        <dbReference type="SAM" id="Phobius"/>
    </source>
</evidence>
<evidence type="ECO:0000256" key="7">
    <source>
        <dbReference type="ARBA" id="ARBA00022519"/>
    </source>
</evidence>
<dbReference type="GO" id="GO:0005886">
    <property type="term" value="C:plasma membrane"/>
    <property type="evidence" value="ECO:0007669"/>
    <property type="project" value="UniProtKB-SubCell"/>
</dbReference>
<comment type="similarity">
    <text evidence="2">Belongs to the CpsC/CapA family.</text>
</comment>
<dbReference type="PANTHER" id="PTHR32309:SF13">
    <property type="entry name" value="FERRIC ENTEROBACTIN TRANSPORT PROTEIN FEPE"/>
    <property type="match status" value="1"/>
</dbReference>
<evidence type="ECO:0000256" key="14">
    <source>
        <dbReference type="ARBA" id="ARBA00023136"/>
    </source>
</evidence>
<keyword evidence="15" id="KW-0829">Tyrosine-protein kinase</keyword>
<comment type="similarity">
    <text evidence="3">Belongs to the CpsD/CapB family.</text>
</comment>
<evidence type="ECO:0000256" key="5">
    <source>
        <dbReference type="ARBA" id="ARBA00011903"/>
    </source>
</evidence>
<dbReference type="Proteomes" id="UP000588586">
    <property type="component" value="Unassembled WGS sequence"/>
</dbReference>
<keyword evidence="6" id="KW-1003">Cell membrane</keyword>
<evidence type="ECO:0000259" key="19">
    <source>
        <dbReference type="Pfam" id="PF02706"/>
    </source>
</evidence>
<dbReference type="GO" id="GO:0005524">
    <property type="term" value="F:ATP binding"/>
    <property type="evidence" value="ECO:0007669"/>
    <property type="project" value="UniProtKB-KW"/>
</dbReference>
<feature type="region of interest" description="Disordered" evidence="17">
    <location>
        <begin position="450"/>
        <end position="490"/>
    </location>
</feature>
<feature type="compositionally biased region" description="Basic and acidic residues" evidence="17">
    <location>
        <begin position="469"/>
        <end position="490"/>
    </location>
</feature>
<keyword evidence="13 18" id="KW-1133">Transmembrane helix</keyword>
<dbReference type="EMBL" id="JABEPQ010000002">
    <property type="protein sequence ID" value="NNM46676.1"/>
    <property type="molecule type" value="Genomic_DNA"/>
</dbReference>
<keyword evidence="8 21" id="KW-0808">Transferase</keyword>
<sequence>MTMRDYMQALRKQWWVVALVTMAVTGGILAWSMTTTPIYRSTSTLYFSLPTGTSGTDLNSGSTYTQSQMLSYAELATQPVVLESVIETLRLDTTPSKLARTIKAEANKDTVLLDLTVSDPSATKAQRIAQELASEVRTRVVALAPRDTAGRSTIEATVTADATVPTFPSSPNTKRNGIAGLIGGLALGIVLVLARARLDTRVRASSDLNSFDTPLLGEVRRDKVGTGKVVMRDHAHSPTAEAYRRVATNVGFVGVGQGPLVLTVTSSLPGEGKSTTAINLALALAEAKKRVLLVEADLRRPVFAAYLGLIGNAGLTTLLMGEAAVNELIQPYGADGLDIITSGEIPPNPSVLLGSQQMATFLEEARSRYDIVILDAAPLLPVTDTALLAPQTSGVVLVARAGMVHRHEFEDALKSLDQVDAPVLGVVLNGVKSKGRSPYYSYRTRPQASGWRRGIQRRDSTSVPAEPVRATRSDRTMVSRRRQADPVEGR</sequence>
<evidence type="ECO:0000256" key="2">
    <source>
        <dbReference type="ARBA" id="ARBA00006683"/>
    </source>
</evidence>
<evidence type="ECO:0000313" key="21">
    <source>
        <dbReference type="EMBL" id="NNM46676.1"/>
    </source>
</evidence>
<evidence type="ECO:0000256" key="10">
    <source>
        <dbReference type="ARBA" id="ARBA00022741"/>
    </source>
</evidence>
<dbReference type="EC" id="2.7.10.2" evidence="5"/>
<dbReference type="GO" id="GO:0004715">
    <property type="term" value="F:non-membrane spanning protein tyrosine kinase activity"/>
    <property type="evidence" value="ECO:0007669"/>
    <property type="project" value="UniProtKB-EC"/>
</dbReference>
<comment type="subcellular location">
    <subcellularLocation>
        <location evidence="1">Cell inner membrane</location>
        <topology evidence="1">Multi-pass membrane protein</topology>
    </subcellularLocation>
</comment>
<dbReference type="InterPro" id="IPR025669">
    <property type="entry name" value="AAA_dom"/>
</dbReference>
<keyword evidence="9 18" id="KW-0812">Transmembrane</keyword>
<keyword evidence="10" id="KW-0547">Nucleotide-binding</keyword>
<evidence type="ECO:0000259" key="20">
    <source>
        <dbReference type="Pfam" id="PF13614"/>
    </source>
</evidence>
<dbReference type="Gene3D" id="3.40.50.300">
    <property type="entry name" value="P-loop containing nucleotide triphosphate hydrolases"/>
    <property type="match status" value="1"/>
</dbReference>
<evidence type="ECO:0000256" key="3">
    <source>
        <dbReference type="ARBA" id="ARBA00007316"/>
    </source>
</evidence>
<evidence type="ECO:0000256" key="17">
    <source>
        <dbReference type="SAM" id="MobiDB-lite"/>
    </source>
</evidence>
<evidence type="ECO:0000256" key="16">
    <source>
        <dbReference type="ARBA" id="ARBA00051245"/>
    </source>
</evidence>
<evidence type="ECO:0000256" key="6">
    <source>
        <dbReference type="ARBA" id="ARBA00022475"/>
    </source>
</evidence>
<dbReference type="Pfam" id="PF13614">
    <property type="entry name" value="AAA_31"/>
    <property type="match status" value="1"/>
</dbReference>
<dbReference type="SUPFAM" id="SSF52540">
    <property type="entry name" value="P-loop containing nucleoside triphosphate hydrolases"/>
    <property type="match status" value="1"/>
</dbReference>
<protein>
    <recommendedName>
        <fullName evidence="5">non-specific protein-tyrosine kinase</fullName>
        <ecNumber evidence="5">2.7.10.2</ecNumber>
    </recommendedName>
</protein>
<dbReference type="InterPro" id="IPR003856">
    <property type="entry name" value="LPS_length_determ_N"/>
</dbReference>
<dbReference type="PANTHER" id="PTHR32309">
    <property type="entry name" value="TYROSINE-PROTEIN KINASE"/>
    <property type="match status" value="1"/>
</dbReference>
<organism evidence="21 22">
    <name type="scientific">Knoellia koreensis</name>
    <dbReference type="NCBI Taxonomy" id="2730921"/>
    <lineage>
        <taxon>Bacteria</taxon>
        <taxon>Bacillati</taxon>
        <taxon>Actinomycetota</taxon>
        <taxon>Actinomycetes</taxon>
        <taxon>Micrococcales</taxon>
        <taxon>Intrasporangiaceae</taxon>
        <taxon>Knoellia</taxon>
    </lineage>
</organism>
<evidence type="ECO:0000256" key="4">
    <source>
        <dbReference type="ARBA" id="ARBA00008883"/>
    </source>
</evidence>
<dbReference type="AlphaFoldDB" id="A0A849HAC5"/>